<evidence type="ECO:0000259" key="2">
    <source>
        <dbReference type="Pfam" id="PF13966"/>
    </source>
</evidence>
<name>A0A392MSX6_9FABA</name>
<keyword evidence="1" id="KW-0812">Transmembrane</keyword>
<evidence type="ECO:0000313" key="4">
    <source>
        <dbReference type="Proteomes" id="UP000265520"/>
    </source>
</evidence>
<dbReference type="Pfam" id="PF13966">
    <property type="entry name" value="zf-RVT"/>
    <property type="match status" value="1"/>
</dbReference>
<accession>A0A392MSX6</accession>
<gene>
    <name evidence="3" type="ORF">A2U01_0011339</name>
</gene>
<comment type="caution">
    <text evidence="3">The sequence shown here is derived from an EMBL/GenBank/DDBJ whole genome shotgun (WGS) entry which is preliminary data.</text>
</comment>
<feature type="transmembrane region" description="Helical" evidence="1">
    <location>
        <begin position="197"/>
        <end position="221"/>
    </location>
</feature>
<feature type="non-terminal residue" evidence="3">
    <location>
        <position position="1"/>
    </location>
</feature>
<proteinExistence type="predicted"/>
<dbReference type="PANTHER" id="PTHR36617:SF16">
    <property type="entry name" value="OS04G0516500 PROTEIN"/>
    <property type="match status" value="1"/>
</dbReference>
<keyword evidence="1" id="KW-1133">Transmembrane helix</keyword>
<feature type="domain" description="Reverse transcriptase zinc-binding" evidence="2">
    <location>
        <begin position="113"/>
        <end position="184"/>
    </location>
</feature>
<reference evidence="3 4" key="1">
    <citation type="journal article" date="2018" name="Front. Plant Sci.">
        <title>Red Clover (Trifolium pratense) and Zigzag Clover (T. medium) - A Picture of Genomic Similarities and Differences.</title>
        <authorList>
            <person name="Dluhosova J."/>
            <person name="Istvanek J."/>
            <person name="Nedelnik J."/>
            <person name="Repkova J."/>
        </authorList>
    </citation>
    <scope>NUCLEOTIDE SEQUENCE [LARGE SCALE GENOMIC DNA]</scope>
    <source>
        <strain evidence="4">cv. 10/8</strain>
        <tissue evidence="3">Leaf</tissue>
    </source>
</reference>
<keyword evidence="1" id="KW-0472">Membrane</keyword>
<dbReference type="AlphaFoldDB" id="A0A392MSX6"/>
<sequence>DLVDSHSDWFSEGVTKRIGNGYSTSFWFDAWVDGVPLRTRYQSLFQVSDQCLDRVVDMGSWVSGEWEWEFRWKSNLDPIDQNLLTDLIKSLRQVRFSSTKDDWCWRHEPDGLFSVKSAYLVLEDGVRLHRSLPGTEFVNLARVWDSWAASKVIVFSWQLLQDMIPTRQNLRRRRVTIGSTNTSCVFVGQLRSRLTTFLFLVTEFLLFGTASLGMILVWHAVVWTIWTSRNDIIFAGGSSTIDTLVDKVKHSS</sequence>
<protein>
    <submittedName>
        <fullName evidence="3">Putative ribonuclease H protein</fullName>
    </submittedName>
</protein>
<organism evidence="3 4">
    <name type="scientific">Trifolium medium</name>
    <dbReference type="NCBI Taxonomy" id="97028"/>
    <lineage>
        <taxon>Eukaryota</taxon>
        <taxon>Viridiplantae</taxon>
        <taxon>Streptophyta</taxon>
        <taxon>Embryophyta</taxon>
        <taxon>Tracheophyta</taxon>
        <taxon>Spermatophyta</taxon>
        <taxon>Magnoliopsida</taxon>
        <taxon>eudicotyledons</taxon>
        <taxon>Gunneridae</taxon>
        <taxon>Pentapetalae</taxon>
        <taxon>rosids</taxon>
        <taxon>fabids</taxon>
        <taxon>Fabales</taxon>
        <taxon>Fabaceae</taxon>
        <taxon>Papilionoideae</taxon>
        <taxon>50 kb inversion clade</taxon>
        <taxon>NPAAA clade</taxon>
        <taxon>Hologalegina</taxon>
        <taxon>IRL clade</taxon>
        <taxon>Trifolieae</taxon>
        <taxon>Trifolium</taxon>
    </lineage>
</organism>
<dbReference type="EMBL" id="LXQA010018278">
    <property type="protein sequence ID" value="MCH90423.1"/>
    <property type="molecule type" value="Genomic_DNA"/>
</dbReference>
<evidence type="ECO:0000256" key="1">
    <source>
        <dbReference type="SAM" id="Phobius"/>
    </source>
</evidence>
<dbReference type="PANTHER" id="PTHR36617">
    <property type="entry name" value="PROTEIN, PUTATIVE-RELATED"/>
    <property type="match status" value="1"/>
</dbReference>
<keyword evidence="4" id="KW-1185">Reference proteome</keyword>
<evidence type="ECO:0000313" key="3">
    <source>
        <dbReference type="EMBL" id="MCH90423.1"/>
    </source>
</evidence>
<dbReference type="Proteomes" id="UP000265520">
    <property type="component" value="Unassembled WGS sequence"/>
</dbReference>
<dbReference type="InterPro" id="IPR026960">
    <property type="entry name" value="RVT-Znf"/>
</dbReference>